<dbReference type="GeneID" id="36407727"/>
<proteinExistence type="predicted"/>
<accession>A0A0P1AMF6</accession>
<dbReference type="Proteomes" id="UP000054928">
    <property type="component" value="Unassembled WGS sequence"/>
</dbReference>
<name>A0A0P1AMF6_PLAHL</name>
<sequence>MPFGDSTALFCECGAHRPTAAIPTIAAKINEIDLFGSTSTTNATPAVLMQSAAYGANSSLRTTASVGYNPAYTTMLVRSAISASSLVNNLYTSPASSSVFDPCAAPQTPLTLVEPPASVRLETASTSSSNISKLLANSSIIHNAKISNTAERNRVSPQERIKGYNVTEVNDTITVVQNERADPVEERHHNQRTLPNDEWLHILRKNRQAGKKFTNSPFSPDASSIFRDTINPKYPHLQEYVRKWKHVTDFQRNGLRGDYDVRRREEICVILRTDKKAVTTGATKRKRDHMLILTKNMSEYVQDGLQRFELMWEKSFLDHYKPLAYFSVGEGSGYRVDGTESAFVSRVSRVSLLVPVCFHAQSTCLFDRSRESKAASRISGVKISPGDMRVERVWCIVYSIDITACFVTNLSDDMIHPEQVEKEQQYNEEGVRCVISAQQSQPRFSC</sequence>
<dbReference type="AlphaFoldDB" id="A0A0P1AMF6"/>
<evidence type="ECO:0000313" key="2">
    <source>
        <dbReference type="Proteomes" id="UP000054928"/>
    </source>
</evidence>
<keyword evidence="2" id="KW-1185">Reference proteome</keyword>
<reference evidence="2" key="1">
    <citation type="submission" date="2014-09" db="EMBL/GenBank/DDBJ databases">
        <authorList>
            <person name="Sharma Rahul"/>
            <person name="Thines Marco"/>
        </authorList>
    </citation>
    <scope>NUCLEOTIDE SEQUENCE [LARGE SCALE GENOMIC DNA]</scope>
</reference>
<dbReference type="RefSeq" id="XP_024578760.1">
    <property type="nucleotide sequence ID" value="XM_024728266.1"/>
</dbReference>
<protein>
    <submittedName>
        <fullName evidence="1">Uncharacterized protein</fullName>
    </submittedName>
</protein>
<dbReference type="EMBL" id="CCYD01000645">
    <property type="protein sequence ID" value="CEG42391.1"/>
    <property type="molecule type" value="Genomic_DNA"/>
</dbReference>
<evidence type="ECO:0000313" key="1">
    <source>
        <dbReference type="EMBL" id="CEG42391.1"/>
    </source>
</evidence>
<organism evidence="1 2">
    <name type="scientific">Plasmopara halstedii</name>
    <name type="common">Downy mildew of sunflower</name>
    <dbReference type="NCBI Taxonomy" id="4781"/>
    <lineage>
        <taxon>Eukaryota</taxon>
        <taxon>Sar</taxon>
        <taxon>Stramenopiles</taxon>
        <taxon>Oomycota</taxon>
        <taxon>Peronosporomycetes</taxon>
        <taxon>Peronosporales</taxon>
        <taxon>Peronosporaceae</taxon>
        <taxon>Plasmopara</taxon>
    </lineage>
</organism>